<dbReference type="PROSITE" id="PS50109">
    <property type="entry name" value="HIS_KIN"/>
    <property type="match status" value="1"/>
</dbReference>
<dbReference type="SMART" id="SM00448">
    <property type="entry name" value="REC"/>
    <property type="match status" value="1"/>
</dbReference>
<dbReference type="InterPro" id="IPR008207">
    <property type="entry name" value="Sig_transdc_His_kin_Hpt_dom"/>
</dbReference>
<dbReference type="Gene3D" id="1.10.287.130">
    <property type="match status" value="1"/>
</dbReference>
<dbReference type="SUPFAM" id="SSF55874">
    <property type="entry name" value="ATPase domain of HSP90 chaperone/DNA topoisomerase II/histidine kinase"/>
    <property type="match status" value="1"/>
</dbReference>
<dbReference type="GO" id="GO:0000155">
    <property type="term" value="F:phosphorelay sensor kinase activity"/>
    <property type="evidence" value="ECO:0007669"/>
    <property type="project" value="InterPro"/>
</dbReference>
<feature type="domain" description="Response regulatory" evidence="18">
    <location>
        <begin position="604"/>
        <end position="719"/>
    </location>
</feature>
<dbReference type="EC" id="2.7.13.3" evidence="3"/>
<dbReference type="Gene3D" id="3.40.50.2300">
    <property type="match status" value="1"/>
</dbReference>
<evidence type="ECO:0000256" key="16">
    <source>
        <dbReference type="SAM" id="Phobius"/>
    </source>
</evidence>
<evidence type="ECO:0000256" key="2">
    <source>
        <dbReference type="ARBA" id="ARBA00004429"/>
    </source>
</evidence>
<dbReference type="InterPro" id="IPR036641">
    <property type="entry name" value="HPT_dom_sf"/>
</dbReference>
<keyword evidence="4" id="KW-1003">Cell membrane</keyword>
<feature type="domain" description="HPt" evidence="19">
    <location>
        <begin position="756"/>
        <end position="852"/>
    </location>
</feature>
<comment type="subcellular location">
    <subcellularLocation>
        <location evidence="2">Cell inner membrane</location>
        <topology evidence="2">Multi-pass membrane protein</topology>
    </subcellularLocation>
</comment>
<dbReference type="FunFam" id="3.30.565.10:FF:000010">
    <property type="entry name" value="Sensor histidine kinase RcsC"/>
    <property type="match status" value="1"/>
</dbReference>
<dbReference type="Proteomes" id="UP000243588">
    <property type="component" value="Unassembled WGS sequence"/>
</dbReference>
<gene>
    <name evidence="20" type="ORF">SAMN05421818_108109</name>
</gene>
<evidence type="ECO:0000256" key="12">
    <source>
        <dbReference type="ARBA" id="ARBA00023136"/>
    </source>
</evidence>
<dbReference type="STRING" id="702745.SAMN05421818_108109"/>
<evidence type="ECO:0000259" key="17">
    <source>
        <dbReference type="PROSITE" id="PS50109"/>
    </source>
</evidence>
<sequence>MYCAVHPFLFSSIPHFVNQLMLKDDFHSNDFCIFTPYLNYTMKPSRSIKTKILFLYFTLFIAVIFSGAYIYKEAKKFTIPEEQVVEENNKIFLVSSTINNLYSSEAYSRSAILTGNQSDINLYYKELDTIVKQIDLMQKQVQDPITISKLNSVKELLAKKKVSFKNIIKARKELSEDTKYTEAFSEIYNIREEIENKAQPIVIQSKEKEKRSAWARLFKGDNTDTIKTTINYPRVSDSLINAMEKIITSTQAKINEQQKKLLQQEQKLLQENKNITNQLREILQNVEQNILVLSYQKINESKSRISTASTNIAYLGGSALIVIIILGWIIIRDLNQTQEYRVALEKLNQEKEVLLRSKTMLFATVTHDLQTPLGSLIGFADLLDQTPLQNKQKQYVANIKSSSQYITNLVNDLTDFSRLENNKISIQKENINIKELIFSTCQVLIPSAENKKISLTWEVDEALDQKFYTDPYRIKQILTNLITNAIKFTQNGGVSVKAFVENDTIQILVNDTGIGIDNSEVDNIFKEFKQAHDGIEKKFGGTGLGLNISKRLIELLDGTIAVESKLGEGSTFSINLPAVIMAEEQEIAHTENTQKRFDILQNNTIAVVDDDKIQLQLMEEILTPLFKEVLLIDDSTEVVQIISDRKVDILLTDIQMPKLDGFELIQAIKQEDKLTNIPIIALSGKRDITEEEFITSGFTAAHPKPLQLEELLMLISNILYPNNSIESIKPTVINESKTDQNKVYNTDTLIQFIGPEKEALRKILVIFLDSTKENILDMHYAAEDFDLDTLGNIAHKMLPMFRQLEINNVIPLLEDLENHSISFDKQEEVSLYITTIEQEINTILALIKEENF</sequence>
<evidence type="ECO:0000256" key="5">
    <source>
        <dbReference type="ARBA" id="ARBA00022519"/>
    </source>
</evidence>
<evidence type="ECO:0000256" key="15">
    <source>
        <dbReference type="SAM" id="Coils"/>
    </source>
</evidence>
<feature type="modified residue" description="4-aspartylphosphate" evidence="14">
    <location>
        <position position="653"/>
    </location>
</feature>
<accession>A0A1G8DWM7</accession>
<feature type="transmembrane region" description="Helical" evidence="16">
    <location>
        <begin position="312"/>
        <end position="331"/>
    </location>
</feature>
<keyword evidence="12 16" id="KW-0472">Membrane</keyword>
<evidence type="ECO:0000256" key="10">
    <source>
        <dbReference type="ARBA" id="ARBA00022840"/>
    </source>
</evidence>
<reference evidence="21" key="1">
    <citation type="submission" date="2016-10" db="EMBL/GenBank/DDBJ databases">
        <authorList>
            <person name="Varghese N."/>
            <person name="Submissions S."/>
        </authorList>
    </citation>
    <scope>NUCLEOTIDE SEQUENCE [LARGE SCALE GENOMIC DNA]</scope>
    <source>
        <strain evidence="21">DSM 23313</strain>
    </source>
</reference>
<feature type="coiled-coil region" evidence="15">
    <location>
        <begin position="240"/>
        <end position="289"/>
    </location>
</feature>
<keyword evidence="11 16" id="KW-1133">Transmembrane helix</keyword>
<dbReference type="PANTHER" id="PTHR43047:SF72">
    <property type="entry name" value="OSMOSENSING HISTIDINE PROTEIN KINASE SLN1"/>
    <property type="match status" value="1"/>
</dbReference>
<keyword evidence="5" id="KW-0997">Cell inner membrane</keyword>
<protein>
    <recommendedName>
        <fullName evidence="3">histidine kinase</fullName>
        <ecNumber evidence="3">2.7.13.3</ecNumber>
    </recommendedName>
</protein>
<dbReference type="Gene3D" id="1.20.120.160">
    <property type="entry name" value="HPT domain"/>
    <property type="match status" value="1"/>
</dbReference>
<dbReference type="AlphaFoldDB" id="A0A1G8DWM7"/>
<feature type="modified residue" description="Phosphohistidine" evidence="13">
    <location>
        <position position="795"/>
    </location>
</feature>
<keyword evidence="9" id="KW-0418">Kinase</keyword>
<evidence type="ECO:0000259" key="19">
    <source>
        <dbReference type="PROSITE" id="PS50894"/>
    </source>
</evidence>
<evidence type="ECO:0000256" key="13">
    <source>
        <dbReference type="PROSITE-ProRule" id="PRU00110"/>
    </source>
</evidence>
<evidence type="ECO:0000256" key="4">
    <source>
        <dbReference type="ARBA" id="ARBA00022475"/>
    </source>
</evidence>
<dbReference type="InterPro" id="IPR036890">
    <property type="entry name" value="HATPase_C_sf"/>
</dbReference>
<dbReference type="EMBL" id="FNDQ01000008">
    <property type="protein sequence ID" value="SDH62097.1"/>
    <property type="molecule type" value="Genomic_DNA"/>
</dbReference>
<dbReference type="SMART" id="SM00387">
    <property type="entry name" value="HATPase_c"/>
    <property type="match status" value="1"/>
</dbReference>
<evidence type="ECO:0000256" key="6">
    <source>
        <dbReference type="ARBA" id="ARBA00022553"/>
    </source>
</evidence>
<name>A0A1G8DWM7_9FLAO</name>
<dbReference type="SMART" id="SM00388">
    <property type="entry name" value="HisKA"/>
    <property type="match status" value="1"/>
</dbReference>
<keyword evidence="6 14" id="KW-0597">Phosphoprotein</keyword>
<dbReference type="SUPFAM" id="SSF52172">
    <property type="entry name" value="CheY-like"/>
    <property type="match status" value="1"/>
</dbReference>
<evidence type="ECO:0000256" key="7">
    <source>
        <dbReference type="ARBA" id="ARBA00022679"/>
    </source>
</evidence>
<dbReference type="InterPro" id="IPR005467">
    <property type="entry name" value="His_kinase_dom"/>
</dbReference>
<dbReference type="InterPro" id="IPR004358">
    <property type="entry name" value="Sig_transdc_His_kin-like_C"/>
</dbReference>
<dbReference type="CDD" id="cd16922">
    <property type="entry name" value="HATPase_EvgS-ArcB-TorS-like"/>
    <property type="match status" value="1"/>
</dbReference>
<evidence type="ECO:0000259" key="18">
    <source>
        <dbReference type="PROSITE" id="PS50110"/>
    </source>
</evidence>
<dbReference type="GO" id="GO:0009927">
    <property type="term" value="F:histidine phosphotransfer kinase activity"/>
    <property type="evidence" value="ECO:0007669"/>
    <property type="project" value="TreeGrafter"/>
</dbReference>
<keyword evidence="21" id="KW-1185">Reference proteome</keyword>
<evidence type="ECO:0000256" key="8">
    <source>
        <dbReference type="ARBA" id="ARBA00022692"/>
    </source>
</evidence>
<keyword evidence="7" id="KW-0808">Transferase</keyword>
<dbReference type="InterPro" id="IPR003661">
    <property type="entry name" value="HisK_dim/P_dom"/>
</dbReference>
<dbReference type="InterPro" id="IPR011006">
    <property type="entry name" value="CheY-like_superfamily"/>
</dbReference>
<dbReference type="Pfam" id="PF00512">
    <property type="entry name" value="HisKA"/>
    <property type="match status" value="1"/>
</dbReference>
<dbReference type="PROSITE" id="PS50110">
    <property type="entry name" value="RESPONSE_REGULATORY"/>
    <property type="match status" value="1"/>
</dbReference>
<dbReference type="InterPro" id="IPR001789">
    <property type="entry name" value="Sig_transdc_resp-reg_receiver"/>
</dbReference>
<feature type="transmembrane region" description="Helical" evidence="16">
    <location>
        <begin position="52"/>
        <end position="71"/>
    </location>
</feature>
<feature type="domain" description="Histidine kinase" evidence="17">
    <location>
        <begin position="364"/>
        <end position="580"/>
    </location>
</feature>
<proteinExistence type="predicted"/>
<dbReference type="CDD" id="cd17546">
    <property type="entry name" value="REC_hyHK_CKI1_RcsC-like"/>
    <property type="match status" value="1"/>
</dbReference>
<evidence type="ECO:0000313" key="21">
    <source>
        <dbReference type="Proteomes" id="UP000243588"/>
    </source>
</evidence>
<dbReference type="PRINTS" id="PR00344">
    <property type="entry name" value="BCTRLSENSOR"/>
</dbReference>
<dbReference type="GO" id="GO:0005886">
    <property type="term" value="C:plasma membrane"/>
    <property type="evidence" value="ECO:0007669"/>
    <property type="project" value="UniProtKB-SubCell"/>
</dbReference>
<dbReference type="Gene3D" id="3.30.565.10">
    <property type="entry name" value="Histidine kinase-like ATPase, C-terminal domain"/>
    <property type="match status" value="1"/>
</dbReference>
<organism evidence="20 21">
    <name type="scientific">Myroides phaeus</name>
    <dbReference type="NCBI Taxonomy" id="702745"/>
    <lineage>
        <taxon>Bacteria</taxon>
        <taxon>Pseudomonadati</taxon>
        <taxon>Bacteroidota</taxon>
        <taxon>Flavobacteriia</taxon>
        <taxon>Flavobacteriales</taxon>
        <taxon>Flavobacteriaceae</taxon>
        <taxon>Myroides</taxon>
    </lineage>
</organism>
<evidence type="ECO:0000256" key="11">
    <source>
        <dbReference type="ARBA" id="ARBA00022989"/>
    </source>
</evidence>
<dbReference type="SUPFAM" id="SSF47226">
    <property type="entry name" value="Histidine-containing phosphotransfer domain, HPT domain"/>
    <property type="match status" value="1"/>
</dbReference>
<evidence type="ECO:0000256" key="14">
    <source>
        <dbReference type="PROSITE-ProRule" id="PRU00169"/>
    </source>
</evidence>
<keyword evidence="10" id="KW-0547">Nucleotide-binding</keyword>
<dbReference type="PANTHER" id="PTHR43047">
    <property type="entry name" value="TWO-COMPONENT HISTIDINE PROTEIN KINASE"/>
    <property type="match status" value="1"/>
</dbReference>
<evidence type="ECO:0000256" key="9">
    <source>
        <dbReference type="ARBA" id="ARBA00022777"/>
    </source>
</evidence>
<dbReference type="CDD" id="cd00082">
    <property type="entry name" value="HisKA"/>
    <property type="match status" value="1"/>
</dbReference>
<keyword evidence="8 16" id="KW-0812">Transmembrane</keyword>
<dbReference type="Pfam" id="PF00072">
    <property type="entry name" value="Response_reg"/>
    <property type="match status" value="1"/>
</dbReference>
<dbReference type="SUPFAM" id="SSF47384">
    <property type="entry name" value="Homodimeric domain of signal transducing histidine kinase"/>
    <property type="match status" value="1"/>
</dbReference>
<dbReference type="InterPro" id="IPR003594">
    <property type="entry name" value="HATPase_dom"/>
</dbReference>
<evidence type="ECO:0000256" key="1">
    <source>
        <dbReference type="ARBA" id="ARBA00000085"/>
    </source>
</evidence>
<keyword evidence="10" id="KW-0067">ATP-binding</keyword>
<evidence type="ECO:0000256" key="3">
    <source>
        <dbReference type="ARBA" id="ARBA00012438"/>
    </source>
</evidence>
<evidence type="ECO:0000313" key="20">
    <source>
        <dbReference type="EMBL" id="SDH62097.1"/>
    </source>
</evidence>
<dbReference type="Pfam" id="PF02518">
    <property type="entry name" value="HATPase_c"/>
    <property type="match status" value="1"/>
</dbReference>
<dbReference type="PROSITE" id="PS50894">
    <property type="entry name" value="HPT"/>
    <property type="match status" value="1"/>
</dbReference>
<keyword evidence="15" id="KW-0175">Coiled coil</keyword>
<dbReference type="InterPro" id="IPR036097">
    <property type="entry name" value="HisK_dim/P_sf"/>
</dbReference>
<comment type="catalytic activity">
    <reaction evidence="1">
        <text>ATP + protein L-histidine = ADP + protein N-phospho-L-histidine.</text>
        <dbReference type="EC" id="2.7.13.3"/>
    </reaction>
</comment>